<evidence type="ECO:0000313" key="4">
    <source>
        <dbReference type="Proteomes" id="UP001501444"/>
    </source>
</evidence>
<gene>
    <name evidence="3" type="ORF">GCM10010170_016200</name>
</gene>
<feature type="domain" description="Tetracyclin repressor-like C-terminal" evidence="2">
    <location>
        <begin position="51"/>
        <end position="149"/>
    </location>
</feature>
<organism evidence="3 4">
    <name type="scientific">Dactylosporangium salmoneum</name>
    <dbReference type="NCBI Taxonomy" id="53361"/>
    <lineage>
        <taxon>Bacteria</taxon>
        <taxon>Bacillati</taxon>
        <taxon>Actinomycetota</taxon>
        <taxon>Actinomycetes</taxon>
        <taxon>Micromonosporales</taxon>
        <taxon>Micromonosporaceae</taxon>
        <taxon>Dactylosporangium</taxon>
    </lineage>
</organism>
<keyword evidence="4" id="KW-1185">Reference proteome</keyword>
<comment type="caution">
    <text evidence="3">The sequence shown here is derived from an EMBL/GenBank/DDBJ whole genome shotgun (WGS) entry which is preliminary data.</text>
</comment>
<accession>A0ABN3FRG6</accession>
<feature type="region of interest" description="Disordered" evidence="1">
    <location>
        <begin position="1"/>
        <end position="28"/>
    </location>
</feature>
<dbReference type="Pfam" id="PF17920">
    <property type="entry name" value="TetR_C_16"/>
    <property type="match status" value="1"/>
</dbReference>
<evidence type="ECO:0000259" key="2">
    <source>
        <dbReference type="Pfam" id="PF17920"/>
    </source>
</evidence>
<protein>
    <recommendedName>
        <fullName evidence="2">Tetracyclin repressor-like C-terminal domain-containing protein</fullName>
    </recommendedName>
</protein>
<dbReference type="InterPro" id="IPR041678">
    <property type="entry name" value="TetR_C_16"/>
</dbReference>
<name>A0ABN3FRG6_9ACTN</name>
<evidence type="ECO:0000256" key="1">
    <source>
        <dbReference type="SAM" id="MobiDB-lite"/>
    </source>
</evidence>
<reference evidence="3 4" key="1">
    <citation type="journal article" date="2019" name="Int. J. Syst. Evol. Microbiol.">
        <title>The Global Catalogue of Microorganisms (GCM) 10K type strain sequencing project: providing services to taxonomists for standard genome sequencing and annotation.</title>
        <authorList>
            <consortium name="The Broad Institute Genomics Platform"/>
            <consortium name="The Broad Institute Genome Sequencing Center for Infectious Disease"/>
            <person name="Wu L."/>
            <person name="Ma J."/>
        </authorList>
    </citation>
    <scope>NUCLEOTIDE SEQUENCE [LARGE SCALE GENOMIC DNA]</scope>
    <source>
        <strain evidence="3 4">JCM 3272</strain>
    </source>
</reference>
<dbReference type="EMBL" id="BAAARV010000016">
    <property type="protein sequence ID" value="GAA2336019.1"/>
    <property type="molecule type" value="Genomic_DNA"/>
</dbReference>
<dbReference type="Proteomes" id="UP001501444">
    <property type="component" value="Unassembled WGS sequence"/>
</dbReference>
<dbReference type="Gene3D" id="1.10.357.10">
    <property type="entry name" value="Tetracycline Repressor, domain 2"/>
    <property type="match status" value="1"/>
</dbReference>
<sequence length="161" mass="16707">MRDRLVVAAPGARQGEGGHHGQGGDARADPEACLTAAVDEIRRETGDVPLDRVPAVIAAQVAAVGPQGPTGQLMLLLRSSGDERAEEIRRGVLRTSAERLAAAAGWRPGDDDTLLRAQVVLAAALGIVLLRASGALEPLQSAGEENLTGPLREMVGALLDR</sequence>
<dbReference type="RefSeq" id="WP_344611629.1">
    <property type="nucleotide sequence ID" value="NZ_BAAARV010000016.1"/>
</dbReference>
<dbReference type="InterPro" id="IPR036271">
    <property type="entry name" value="Tet_transcr_reg_TetR-rel_C_sf"/>
</dbReference>
<evidence type="ECO:0000313" key="3">
    <source>
        <dbReference type="EMBL" id="GAA2336019.1"/>
    </source>
</evidence>
<dbReference type="SUPFAM" id="SSF48498">
    <property type="entry name" value="Tetracyclin repressor-like, C-terminal domain"/>
    <property type="match status" value="1"/>
</dbReference>
<proteinExistence type="predicted"/>